<keyword evidence="1" id="KW-0472">Membrane</keyword>
<evidence type="ECO:0000313" key="2">
    <source>
        <dbReference type="EMBL" id="KKT59072.1"/>
    </source>
</evidence>
<dbReference type="AlphaFoldDB" id="A0A0G1KRU6"/>
<dbReference type="EMBL" id="LCIR01000023">
    <property type="protein sequence ID" value="KKT59072.1"/>
    <property type="molecule type" value="Genomic_DNA"/>
</dbReference>
<feature type="transmembrane region" description="Helical" evidence="1">
    <location>
        <begin position="15"/>
        <end position="34"/>
    </location>
</feature>
<accession>A0A0G1KRU6</accession>
<dbReference type="Proteomes" id="UP000034087">
    <property type="component" value="Unassembled WGS sequence"/>
</dbReference>
<name>A0A0G1KRU6_9BACT</name>
<gene>
    <name evidence="2" type="ORF">UW53_C0023G0007</name>
</gene>
<reference evidence="2 3" key="1">
    <citation type="journal article" date="2015" name="Nature">
        <title>rRNA introns, odd ribosomes, and small enigmatic genomes across a large radiation of phyla.</title>
        <authorList>
            <person name="Brown C.T."/>
            <person name="Hug L.A."/>
            <person name="Thomas B.C."/>
            <person name="Sharon I."/>
            <person name="Castelle C.J."/>
            <person name="Singh A."/>
            <person name="Wilkins M.J."/>
            <person name="Williams K.H."/>
            <person name="Banfield J.F."/>
        </authorList>
    </citation>
    <scope>NUCLEOTIDE SEQUENCE [LARGE SCALE GENOMIC DNA]</scope>
</reference>
<organism evidence="2 3">
    <name type="scientific">Candidatus Giovannonibacteria bacterium GW2011_GWA1_44_25</name>
    <dbReference type="NCBI Taxonomy" id="1618645"/>
    <lineage>
        <taxon>Bacteria</taxon>
        <taxon>Candidatus Giovannoniibacteriota</taxon>
    </lineage>
</organism>
<evidence type="ECO:0000313" key="3">
    <source>
        <dbReference type="Proteomes" id="UP000034087"/>
    </source>
</evidence>
<protein>
    <submittedName>
        <fullName evidence="2">Uncharacterized protein</fullName>
    </submittedName>
</protein>
<evidence type="ECO:0000256" key="1">
    <source>
        <dbReference type="SAM" id="Phobius"/>
    </source>
</evidence>
<keyword evidence="1" id="KW-1133">Transmembrane helix</keyword>
<sequence>MDTNSHAECNYFGKIRFVLVLVAVGLVFWAGTLYEEENSWFRGREKFGAFYAGNDLRGWTYWDVRRSDEFMDEVLMEFNKLNSAKPLSSKRLKRHELGYQIQRGFVAGDARPFLLFLYPESDKKTLIATASIRELDLDPLLSSSEARRVANELYKFILQKSA</sequence>
<keyword evidence="1" id="KW-0812">Transmembrane</keyword>
<proteinExistence type="predicted"/>
<comment type="caution">
    <text evidence="2">The sequence shown here is derived from an EMBL/GenBank/DDBJ whole genome shotgun (WGS) entry which is preliminary data.</text>
</comment>